<evidence type="ECO:0000256" key="1">
    <source>
        <dbReference type="ARBA" id="ARBA00004418"/>
    </source>
</evidence>
<dbReference type="RefSeq" id="WP_377042892.1">
    <property type="nucleotide sequence ID" value="NZ_JBHLUN010000002.1"/>
</dbReference>
<reference evidence="5 6" key="1">
    <citation type="submission" date="2024-09" db="EMBL/GenBank/DDBJ databases">
        <authorList>
            <person name="Sun Q."/>
            <person name="Mori K."/>
        </authorList>
    </citation>
    <scope>NUCLEOTIDE SEQUENCE [LARGE SCALE GENOMIC DNA]</scope>
    <source>
        <strain evidence="5 6">TBRC 5777</strain>
    </source>
</reference>
<comment type="caution">
    <text evidence="5">The sequence shown here is derived from an EMBL/GenBank/DDBJ whole genome shotgun (WGS) entry which is preliminary data.</text>
</comment>
<proteinExistence type="inferred from homology"/>
<organism evidence="5 6">
    <name type="scientific">Roseomonas elaeocarpi</name>
    <dbReference type="NCBI Taxonomy" id="907779"/>
    <lineage>
        <taxon>Bacteria</taxon>
        <taxon>Pseudomonadati</taxon>
        <taxon>Pseudomonadota</taxon>
        <taxon>Alphaproteobacteria</taxon>
        <taxon>Acetobacterales</taxon>
        <taxon>Roseomonadaceae</taxon>
        <taxon>Roseomonas</taxon>
    </lineage>
</organism>
<protein>
    <submittedName>
        <fullName evidence="5">ABC transporter substrate-binding protein</fullName>
    </submittedName>
</protein>
<evidence type="ECO:0000256" key="2">
    <source>
        <dbReference type="ARBA" id="ARBA00010742"/>
    </source>
</evidence>
<feature type="domain" description="SsuA/THI5-like" evidence="4">
    <location>
        <begin position="60"/>
        <end position="256"/>
    </location>
</feature>
<keyword evidence="3" id="KW-0732">Signal</keyword>
<evidence type="ECO:0000313" key="6">
    <source>
        <dbReference type="Proteomes" id="UP001589865"/>
    </source>
</evidence>
<dbReference type="PANTHER" id="PTHR30024">
    <property type="entry name" value="ALIPHATIC SULFONATES-BINDING PROTEIN-RELATED"/>
    <property type="match status" value="1"/>
</dbReference>
<dbReference type="Gene3D" id="3.40.190.10">
    <property type="entry name" value="Periplasmic binding protein-like II"/>
    <property type="match status" value="2"/>
</dbReference>
<dbReference type="EMBL" id="JBHLUN010000002">
    <property type="protein sequence ID" value="MFC0407200.1"/>
    <property type="molecule type" value="Genomic_DNA"/>
</dbReference>
<evidence type="ECO:0000256" key="3">
    <source>
        <dbReference type="ARBA" id="ARBA00022729"/>
    </source>
</evidence>
<evidence type="ECO:0000313" key="5">
    <source>
        <dbReference type="EMBL" id="MFC0407200.1"/>
    </source>
</evidence>
<dbReference type="InterPro" id="IPR015168">
    <property type="entry name" value="SsuA/THI5"/>
</dbReference>
<accession>A0ABV6JPD2</accession>
<comment type="subcellular location">
    <subcellularLocation>
        <location evidence="1">Periplasm</location>
    </subcellularLocation>
</comment>
<gene>
    <name evidence="5" type="ORF">ACFFGY_03000</name>
</gene>
<dbReference type="PANTHER" id="PTHR30024:SF47">
    <property type="entry name" value="TAURINE-BINDING PERIPLASMIC PROTEIN"/>
    <property type="match status" value="1"/>
</dbReference>
<dbReference type="SUPFAM" id="SSF53850">
    <property type="entry name" value="Periplasmic binding protein-like II"/>
    <property type="match status" value="1"/>
</dbReference>
<comment type="similarity">
    <text evidence="2">Belongs to the bacterial solute-binding protein SsuA/TauA family.</text>
</comment>
<name>A0ABV6JPD2_9PROT</name>
<dbReference type="Proteomes" id="UP001589865">
    <property type="component" value="Unassembled WGS sequence"/>
</dbReference>
<sequence>MAFEGVRTGTTRRRVLTIGASAVVAPFTPAIVSAVGQTRIKLRIVNSGSNTVLTMQELVRQQGFFEQFGLDVETTNLSDGNKVAAALISGDVEACMLAGFSQVIPAIAKGAPLKIIAGALLKSNSVIYSSRPGIQSVRDLTGKTIGVGSVGSNLYWLVSEVLRRHGVDPRTVNFVNVGSGTDVFKAVAAGVVDAGPAQVEFTDSAKKMNVHPLPDGAFWEQLPDYADQGSYTVDRTIRMKRDTIVRLLAAYGQLYRFVSSPDSKDAYLKARLTALGPKSSVPDGVALWDFIQKYQPYAVNLALSPTQVEAAQKINIEAGIQRKMLPYTDVVDPSLAADAVKLMGGPV</sequence>
<dbReference type="Pfam" id="PF09084">
    <property type="entry name" value="NMT1"/>
    <property type="match status" value="1"/>
</dbReference>
<evidence type="ECO:0000259" key="4">
    <source>
        <dbReference type="Pfam" id="PF09084"/>
    </source>
</evidence>
<keyword evidence="6" id="KW-1185">Reference proteome</keyword>